<dbReference type="NCBIfam" id="TIGR01484">
    <property type="entry name" value="HAD-SF-IIB"/>
    <property type="match status" value="1"/>
</dbReference>
<dbReference type="Gene3D" id="3.40.50.1000">
    <property type="entry name" value="HAD superfamily/HAD-like"/>
    <property type="match status" value="1"/>
</dbReference>
<dbReference type="Gene3D" id="3.30.1240.10">
    <property type="match status" value="1"/>
</dbReference>
<protein>
    <submittedName>
        <fullName evidence="1">HAD family hydrolase</fullName>
    </submittedName>
</protein>
<evidence type="ECO:0000313" key="2">
    <source>
        <dbReference type="Proteomes" id="UP000713904"/>
    </source>
</evidence>
<dbReference type="InterPro" id="IPR006379">
    <property type="entry name" value="HAD-SF_hydro_IIB"/>
</dbReference>
<keyword evidence="2" id="KW-1185">Reference proteome</keyword>
<dbReference type="GO" id="GO:0016787">
    <property type="term" value="F:hydrolase activity"/>
    <property type="evidence" value="ECO:0007669"/>
    <property type="project" value="UniProtKB-KW"/>
</dbReference>
<dbReference type="PANTHER" id="PTHR10000:SF8">
    <property type="entry name" value="HAD SUPERFAMILY HYDROLASE-LIKE, TYPE 3"/>
    <property type="match status" value="1"/>
</dbReference>
<dbReference type="InterPro" id="IPR023214">
    <property type="entry name" value="HAD_sf"/>
</dbReference>
<dbReference type="SFLD" id="SFLDG01140">
    <property type="entry name" value="C2.B:_Phosphomannomutase_and_P"/>
    <property type="match status" value="1"/>
</dbReference>
<organism evidence="1 2">
    <name type="scientific">Peptostreptococcus canis</name>
    <dbReference type="NCBI Taxonomy" id="1159213"/>
    <lineage>
        <taxon>Bacteria</taxon>
        <taxon>Bacillati</taxon>
        <taxon>Bacillota</taxon>
        <taxon>Clostridia</taxon>
        <taxon>Peptostreptococcales</taxon>
        <taxon>Peptostreptococcaceae</taxon>
        <taxon>Peptostreptococcus</taxon>
    </lineage>
</organism>
<name>A0ABR6TL93_9FIRM</name>
<proteinExistence type="predicted"/>
<reference evidence="1 2" key="1">
    <citation type="submission" date="2020-05" db="EMBL/GenBank/DDBJ databases">
        <title>Draft genome of xy-202 and genomic insight in genome of the genus Peptostreptococcus.</title>
        <authorList>
            <person name="Zhang Z."/>
        </authorList>
    </citation>
    <scope>NUCLEOTIDE SEQUENCE [LARGE SCALE GENOMIC DNA]</scope>
    <source>
        <strain evidence="1 2">DSM 27025</strain>
    </source>
</reference>
<dbReference type="Proteomes" id="UP000713904">
    <property type="component" value="Unassembled WGS sequence"/>
</dbReference>
<dbReference type="EMBL" id="JABGBW010000002">
    <property type="protein sequence ID" value="MBC2575771.1"/>
    <property type="molecule type" value="Genomic_DNA"/>
</dbReference>
<comment type="caution">
    <text evidence="1">The sequence shown here is derived from an EMBL/GenBank/DDBJ whole genome shotgun (WGS) entry which is preliminary data.</text>
</comment>
<dbReference type="SFLD" id="SFLDS00003">
    <property type="entry name" value="Haloacid_Dehalogenase"/>
    <property type="match status" value="1"/>
</dbReference>
<dbReference type="PANTHER" id="PTHR10000">
    <property type="entry name" value="PHOSPHOSERINE PHOSPHATASE"/>
    <property type="match status" value="1"/>
</dbReference>
<keyword evidence="1" id="KW-0378">Hydrolase</keyword>
<dbReference type="Pfam" id="PF08282">
    <property type="entry name" value="Hydrolase_3"/>
    <property type="match status" value="1"/>
</dbReference>
<dbReference type="NCBIfam" id="TIGR00099">
    <property type="entry name" value="Cof-subfamily"/>
    <property type="match status" value="1"/>
</dbReference>
<dbReference type="InterPro" id="IPR000150">
    <property type="entry name" value="Cof"/>
</dbReference>
<accession>A0ABR6TL93</accession>
<gene>
    <name evidence="1" type="ORF">HLB29_03635</name>
</gene>
<evidence type="ECO:0000313" key="1">
    <source>
        <dbReference type="EMBL" id="MBC2575771.1"/>
    </source>
</evidence>
<sequence>MIKHIFSDLDGTLFSDRITEKDLQAIKIAQDNGIQFSIATGRVYSHSVSIIENTDLNGYLICENGSYIFDPQGDCIFKGTMKDAQIKKLINIYESLDYIDKNKDIIYFKYAGKIVIPVKVLETAYLEKGYTVDEEILEKNTYDDLVGNLGIMSNDKNILEKLVNDYKLKVGQDFDVYISSENTMNIVPKGISKFDAIKHVCRKEGISLDEVVTIGDSPNDISMLKNVKISFAMSNSIDCVKSVAGYETPSVADAVKMIIDLNSELD</sequence>
<dbReference type="InterPro" id="IPR036412">
    <property type="entry name" value="HAD-like_sf"/>
</dbReference>
<dbReference type="SUPFAM" id="SSF56784">
    <property type="entry name" value="HAD-like"/>
    <property type="match status" value="1"/>
</dbReference>
<dbReference type="PROSITE" id="PS01229">
    <property type="entry name" value="COF_2"/>
    <property type="match status" value="1"/>
</dbReference>
<dbReference type="RefSeq" id="WP_185623798.1">
    <property type="nucleotide sequence ID" value="NZ_JABGBW010000002.1"/>
</dbReference>